<gene>
    <name evidence="1" type="ORF">RRG08_016118</name>
</gene>
<dbReference type="AlphaFoldDB" id="A0AAE0ZQE2"/>
<proteinExistence type="predicted"/>
<dbReference type="Proteomes" id="UP001283361">
    <property type="component" value="Unassembled WGS sequence"/>
</dbReference>
<name>A0AAE0ZQE2_9GAST</name>
<organism evidence="1 2">
    <name type="scientific">Elysia crispata</name>
    <name type="common">lettuce slug</name>
    <dbReference type="NCBI Taxonomy" id="231223"/>
    <lineage>
        <taxon>Eukaryota</taxon>
        <taxon>Metazoa</taxon>
        <taxon>Spiralia</taxon>
        <taxon>Lophotrochozoa</taxon>
        <taxon>Mollusca</taxon>
        <taxon>Gastropoda</taxon>
        <taxon>Heterobranchia</taxon>
        <taxon>Euthyneura</taxon>
        <taxon>Panpulmonata</taxon>
        <taxon>Sacoglossa</taxon>
        <taxon>Placobranchoidea</taxon>
        <taxon>Plakobranchidae</taxon>
        <taxon>Elysia</taxon>
    </lineage>
</organism>
<accession>A0AAE0ZQE2</accession>
<evidence type="ECO:0000313" key="2">
    <source>
        <dbReference type="Proteomes" id="UP001283361"/>
    </source>
</evidence>
<protein>
    <submittedName>
        <fullName evidence="1">Uncharacterized protein</fullName>
    </submittedName>
</protein>
<dbReference type="EMBL" id="JAWDGP010003608">
    <property type="protein sequence ID" value="KAK3772707.1"/>
    <property type="molecule type" value="Genomic_DNA"/>
</dbReference>
<keyword evidence="2" id="KW-1185">Reference proteome</keyword>
<reference evidence="1" key="1">
    <citation type="journal article" date="2023" name="G3 (Bethesda)">
        <title>A reference genome for the long-term kleptoplast-retaining sea slug Elysia crispata morphotype clarki.</title>
        <authorList>
            <person name="Eastman K.E."/>
            <person name="Pendleton A.L."/>
            <person name="Shaikh M.A."/>
            <person name="Suttiyut T."/>
            <person name="Ogas R."/>
            <person name="Tomko P."/>
            <person name="Gavelis G."/>
            <person name="Widhalm J.R."/>
            <person name="Wisecaver J.H."/>
        </authorList>
    </citation>
    <scope>NUCLEOTIDE SEQUENCE</scope>
    <source>
        <strain evidence="1">ECLA1</strain>
    </source>
</reference>
<sequence length="376" mass="42685">MWLLGRVRYQYRHALTPSETTGHGSSFSEESPVHNERVEEPRLINKFHQAPSSDQTGLTPEDRMVLMIQRDDCDAMFYNKRYSCCVVNNQGQCYNLSVVAYNHDQDYSKSGVAYNYGKATVEVVRPTTTAKATVELVWPTTTAKATIEVMWPATTAKRNNSCSSLAYSSYVCSSFIELESHPCEGFIEIGCHPGVKVLYRLHRGWTHPSSKVLKRLTLTLVSRFYRDCISSWCQDVIKAESHLGVKVLYMFYLILVSRFYRDCISSLCQSVIKAGSHPGVKVLYMFDLIRVSSFIEVNLTLLSRFYRDWISPLCQGFVEFESHPCVKATHLTLHVHPSQETRTQISIYRDLSGTRLLHGMMGMCQVPAGAGAVTRR</sequence>
<comment type="caution">
    <text evidence="1">The sequence shown here is derived from an EMBL/GenBank/DDBJ whole genome shotgun (WGS) entry which is preliminary data.</text>
</comment>
<evidence type="ECO:0000313" key="1">
    <source>
        <dbReference type="EMBL" id="KAK3772707.1"/>
    </source>
</evidence>